<organism evidence="4 5">
    <name type="scientific">Mesorhizobium hungaricum</name>
    <dbReference type="NCBI Taxonomy" id="1566387"/>
    <lineage>
        <taxon>Bacteria</taxon>
        <taxon>Pseudomonadati</taxon>
        <taxon>Pseudomonadota</taxon>
        <taxon>Alphaproteobacteria</taxon>
        <taxon>Hyphomicrobiales</taxon>
        <taxon>Phyllobacteriaceae</taxon>
        <taxon>Mesorhizobium</taxon>
    </lineage>
</organism>
<reference evidence="4 5" key="1">
    <citation type="submission" date="2016-08" db="EMBL/GenBank/DDBJ databases">
        <title>Whole genome sequence of Mesorhizobium sp. strain UASWS1009 isolated from industrial sewage.</title>
        <authorList>
            <person name="Crovadore J."/>
            <person name="Calmin G."/>
            <person name="Chablais R."/>
            <person name="Cochard B."/>
            <person name="Lefort F."/>
        </authorList>
    </citation>
    <scope>NUCLEOTIDE SEQUENCE [LARGE SCALE GENOMIC DNA]</scope>
    <source>
        <strain evidence="4 5">UASWS1009</strain>
    </source>
</reference>
<dbReference type="PANTHER" id="PTHR44196:SF1">
    <property type="entry name" value="DEHYDROGENASE_REDUCTASE SDR FAMILY MEMBER 7B"/>
    <property type="match status" value="1"/>
</dbReference>
<evidence type="ECO:0000313" key="4">
    <source>
        <dbReference type="EMBL" id="OCX24145.1"/>
    </source>
</evidence>
<proteinExistence type="inferred from homology"/>
<dbReference type="SMART" id="SM00822">
    <property type="entry name" value="PKS_KR"/>
    <property type="match status" value="1"/>
</dbReference>
<comment type="similarity">
    <text evidence="1">Belongs to the short-chain dehydrogenases/reductases (SDR) family.</text>
</comment>
<dbReference type="GO" id="GO:0016020">
    <property type="term" value="C:membrane"/>
    <property type="evidence" value="ECO:0007669"/>
    <property type="project" value="TreeGrafter"/>
</dbReference>
<dbReference type="Proteomes" id="UP000094412">
    <property type="component" value="Unassembled WGS sequence"/>
</dbReference>
<evidence type="ECO:0000256" key="2">
    <source>
        <dbReference type="ARBA" id="ARBA00023002"/>
    </source>
</evidence>
<dbReference type="STRING" id="1566387.QV13_02475"/>
<dbReference type="InterPro" id="IPR002347">
    <property type="entry name" value="SDR_fam"/>
</dbReference>
<dbReference type="Gene3D" id="3.40.50.720">
    <property type="entry name" value="NAD(P)-binding Rossmann-like Domain"/>
    <property type="match status" value="1"/>
</dbReference>
<feature type="domain" description="Ketoreductase" evidence="3">
    <location>
        <begin position="11"/>
        <end position="195"/>
    </location>
</feature>
<dbReference type="SUPFAM" id="SSF51735">
    <property type="entry name" value="NAD(P)-binding Rossmann-fold domains"/>
    <property type="match status" value="1"/>
</dbReference>
<dbReference type="EMBL" id="MDEO01000022">
    <property type="protein sequence ID" value="OCX24145.1"/>
    <property type="molecule type" value="Genomic_DNA"/>
</dbReference>
<dbReference type="AlphaFoldDB" id="A0A1C2EAW7"/>
<dbReference type="PANTHER" id="PTHR44196">
    <property type="entry name" value="DEHYDROGENASE/REDUCTASE SDR FAMILY MEMBER 7B"/>
    <property type="match status" value="1"/>
</dbReference>
<dbReference type="OrthoDB" id="335726at2"/>
<dbReference type="GO" id="GO:0016491">
    <property type="term" value="F:oxidoreductase activity"/>
    <property type="evidence" value="ECO:0007669"/>
    <property type="project" value="UniProtKB-KW"/>
</dbReference>
<name>A0A1C2EAW7_9HYPH</name>
<keyword evidence="2" id="KW-0560">Oxidoreductase</keyword>
<dbReference type="Pfam" id="PF00106">
    <property type="entry name" value="adh_short"/>
    <property type="match status" value="1"/>
</dbReference>
<sequence>MTLYRASPKDGVAWITGGSSGIGRELAKELAAKGFTVAITAREEDPIDLLIAEVASLPGRIVAYPCDVTDELGMADTVATIEAEIGPIALAIFNAGSYTQVAGDNLSVRKFRRTYDVNVMGIVHGLVPVVKFMRRHGRGHIVMVGSISAYFGWPTTAAYGATKAAINIMAQSLKFDLDKLNIRIQVMNPGFIDTPMTQKNGVRLPALISSACAADKMMRGIQNGGFEITFPRRFTLWLKVLGMLPHPLRHWFLNRMTGWGDRPLSFGRKPRQPI</sequence>
<keyword evidence="5" id="KW-1185">Reference proteome</keyword>
<dbReference type="InterPro" id="IPR057326">
    <property type="entry name" value="KR_dom"/>
</dbReference>
<dbReference type="InterPro" id="IPR036291">
    <property type="entry name" value="NAD(P)-bd_dom_sf"/>
</dbReference>
<accession>A0A1C2EAW7</accession>
<evidence type="ECO:0000256" key="1">
    <source>
        <dbReference type="ARBA" id="ARBA00006484"/>
    </source>
</evidence>
<protein>
    <submittedName>
        <fullName evidence="4">Oxidoreductase</fullName>
    </submittedName>
</protein>
<dbReference type="RefSeq" id="WP_024926148.1">
    <property type="nucleotide sequence ID" value="NZ_MDEO01000022.1"/>
</dbReference>
<comment type="caution">
    <text evidence="4">The sequence shown here is derived from an EMBL/GenBank/DDBJ whole genome shotgun (WGS) entry which is preliminary data.</text>
</comment>
<evidence type="ECO:0000313" key="5">
    <source>
        <dbReference type="Proteomes" id="UP000094412"/>
    </source>
</evidence>
<evidence type="ECO:0000259" key="3">
    <source>
        <dbReference type="SMART" id="SM00822"/>
    </source>
</evidence>
<dbReference type="PRINTS" id="PR00081">
    <property type="entry name" value="GDHRDH"/>
</dbReference>
<gene>
    <name evidence="4" type="ORF">QV13_02475</name>
</gene>